<keyword evidence="3" id="KW-1185">Reference proteome</keyword>
<reference evidence="2 3" key="1">
    <citation type="submission" date="2024-10" db="EMBL/GenBank/DDBJ databases">
        <authorList>
            <person name="Ratan Roy A."/>
            <person name="Morales Sandoval P.H."/>
            <person name="De Los Santos Villalobos S."/>
            <person name="Chakraborty S."/>
            <person name="Mukherjee J."/>
        </authorList>
    </citation>
    <scope>NUCLEOTIDE SEQUENCE [LARGE SCALE GENOMIC DNA]</scope>
    <source>
        <strain evidence="2 3">S1</strain>
    </source>
</reference>
<evidence type="ECO:0000313" key="3">
    <source>
        <dbReference type="Proteomes" id="UP001600165"/>
    </source>
</evidence>
<dbReference type="PANTHER" id="PTHR31157">
    <property type="entry name" value="SCP DOMAIN-CONTAINING PROTEIN"/>
    <property type="match status" value="1"/>
</dbReference>
<organism evidence="2 3">
    <name type="scientific">Almyronema epifaneia S1</name>
    <dbReference type="NCBI Taxonomy" id="2991925"/>
    <lineage>
        <taxon>Bacteria</taxon>
        <taxon>Bacillati</taxon>
        <taxon>Cyanobacteriota</taxon>
        <taxon>Cyanophyceae</taxon>
        <taxon>Nodosilineales</taxon>
        <taxon>Nodosilineaceae</taxon>
        <taxon>Almyronema</taxon>
        <taxon>Almyronema epifaneia</taxon>
    </lineage>
</organism>
<dbReference type="InterPro" id="IPR035940">
    <property type="entry name" value="CAP_sf"/>
</dbReference>
<sequence length="549" mass="58472">MAQPTAYEQFMLEMINRARFDPSAEAAQYGIDLNQGLAPGTLSSSAKQPLAFNLNLIDAARDHSQWMLNTDTFSHTGVGGSSAGDRMRTAGYRFTGSWTWGENIAWRGTTATPNIGAFVATQHGDLFKSVGHRTNLLNENFREVGVGILTGEFSGYNAVMTTQNFAKSGSSVFLTGVAFDDSVIDDDFYTVGEGLGGIQITATRQSDNAVFSTATFDSGGYQVALAPGTYQITFSGGELAQAVNQTITLANQNVKLDLATDQLPTNGGSNGSTTAATDIGEYGTLALNHQWQTVTLDKTYVNPVVIVSDPTLKGVDPVAIRLRNVTSGSFQIRLQEPQYKDGRHTNESVSYLVMEAGDWMLADGTRISAGTYASDRLTSQRFDSVDLTGFDTAPTVLAQVQTFNGNDWITTRTTAQSATGFQLAMQKEEALNKSLHPAETIGWLAIEQGIASDGDTLLQGGTTGRAYDHNRATVSLASGFDTAPALIAKLGSYYGSDTANLRLEAITSTSFGVGVYEEQSLDAELSHTQETVAFLALAGKAGVLSGLSV</sequence>
<dbReference type="InterPro" id="IPR014044">
    <property type="entry name" value="CAP_dom"/>
</dbReference>
<dbReference type="Pfam" id="PF00188">
    <property type="entry name" value="CAP"/>
    <property type="match status" value="1"/>
</dbReference>
<gene>
    <name evidence="2" type="ORF">ACFVKH_06220</name>
</gene>
<evidence type="ECO:0000313" key="2">
    <source>
        <dbReference type="EMBL" id="MFE4105863.1"/>
    </source>
</evidence>
<dbReference type="Pfam" id="PF13620">
    <property type="entry name" value="CarboxypepD_reg"/>
    <property type="match status" value="1"/>
</dbReference>
<dbReference type="SUPFAM" id="SSF55797">
    <property type="entry name" value="PR-1-like"/>
    <property type="match status" value="1"/>
</dbReference>
<accession>A0ABW6ICG3</accession>
<name>A0ABW6ICG3_9CYAN</name>
<dbReference type="RefSeq" id="WP_377963066.1">
    <property type="nucleotide sequence ID" value="NZ_JBHZOL010000041.1"/>
</dbReference>
<comment type="caution">
    <text evidence="2">The sequence shown here is derived from an EMBL/GenBank/DDBJ whole genome shotgun (WGS) entry which is preliminary data.</text>
</comment>
<dbReference type="CDD" id="cd05379">
    <property type="entry name" value="CAP_bacterial"/>
    <property type="match status" value="1"/>
</dbReference>
<feature type="domain" description="SCP" evidence="1">
    <location>
        <begin position="12"/>
        <end position="165"/>
    </location>
</feature>
<dbReference type="PANTHER" id="PTHR31157:SF1">
    <property type="entry name" value="SCP DOMAIN-CONTAINING PROTEIN"/>
    <property type="match status" value="1"/>
</dbReference>
<dbReference type="Gene3D" id="2.60.40.1120">
    <property type="entry name" value="Carboxypeptidase-like, regulatory domain"/>
    <property type="match status" value="1"/>
</dbReference>
<evidence type="ECO:0000259" key="1">
    <source>
        <dbReference type="Pfam" id="PF00188"/>
    </source>
</evidence>
<dbReference type="Gene3D" id="3.40.33.10">
    <property type="entry name" value="CAP"/>
    <property type="match status" value="1"/>
</dbReference>
<proteinExistence type="predicted"/>
<protein>
    <submittedName>
        <fullName evidence="2">CAP domain-containing protein</fullName>
    </submittedName>
</protein>
<dbReference type="Proteomes" id="UP001600165">
    <property type="component" value="Unassembled WGS sequence"/>
</dbReference>
<dbReference type="EMBL" id="JBHZOL010000041">
    <property type="protein sequence ID" value="MFE4105863.1"/>
    <property type="molecule type" value="Genomic_DNA"/>
</dbReference>